<dbReference type="Pfam" id="PF13682">
    <property type="entry name" value="CZB"/>
    <property type="match status" value="1"/>
</dbReference>
<dbReference type="GO" id="GO:0016020">
    <property type="term" value="C:membrane"/>
    <property type="evidence" value="ECO:0007669"/>
    <property type="project" value="InterPro"/>
</dbReference>
<dbReference type="GO" id="GO:0007165">
    <property type="term" value="P:signal transduction"/>
    <property type="evidence" value="ECO:0007669"/>
    <property type="project" value="UniProtKB-KW"/>
</dbReference>
<feature type="transmembrane region" description="Helical" evidence="5">
    <location>
        <begin position="191"/>
        <end position="212"/>
    </location>
</feature>
<evidence type="ECO:0000313" key="8">
    <source>
        <dbReference type="EMBL" id="DAB38360.1"/>
    </source>
</evidence>
<dbReference type="Gene3D" id="6.10.340.10">
    <property type="match status" value="1"/>
</dbReference>
<dbReference type="EMBL" id="DLUI01000090">
    <property type="protein sequence ID" value="DAB38360.1"/>
    <property type="molecule type" value="Genomic_DNA"/>
</dbReference>
<dbReference type="Pfam" id="PF00015">
    <property type="entry name" value="MCPsignal"/>
    <property type="match status" value="1"/>
</dbReference>
<dbReference type="Proteomes" id="UP000228859">
    <property type="component" value="Unassembled WGS sequence"/>
</dbReference>
<evidence type="ECO:0000256" key="4">
    <source>
        <dbReference type="SAM" id="Coils"/>
    </source>
</evidence>
<dbReference type="SUPFAM" id="SSF58104">
    <property type="entry name" value="Methyl-accepting chemotaxis protein (MCP) signaling domain"/>
    <property type="match status" value="1"/>
</dbReference>
<reference evidence="8 9" key="1">
    <citation type="journal article" date="2017" name="Front. Microbiol.">
        <title>Comparative Genomic Analysis of the Class Epsilonproteobacteria and Proposed Reclassification to Epsilonbacteraeota (phyl. nov.).</title>
        <authorList>
            <person name="Waite D.W."/>
            <person name="Vanwonterghem I."/>
            <person name="Rinke C."/>
            <person name="Parks D.H."/>
            <person name="Zhang Y."/>
            <person name="Takai K."/>
            <person name="Sievert S.M."/>
            <person name="Simon J."/>
            <person name="Campbell B.J."/>
            <person name="Hanson T.E."/>
            <person name="Woyke T."/>
            <person name="Klotz M.G."/>
            <person name="Hugenholtz P."/>
        </authorList>
    </citation>
    <scope>NUCLEOTIDE SEQUENCE [LARGE SCALE GENOMIC DNA]</scope>
    <source>
        <strain evidence="8">UBA12443</strain>
    </source>
</reference>
<dbReference type="PANTHER" id="PTHR32089">
    <property type="entry name" value="METHYL-ACCEPTING CHEMOTAXIS PROTEIN MCPB"/>
    <property type="match status" value="1"/>
</dbReference>
<comment type="similarity">
    <text evidence="2">Belongs to the methyl-accepting chemotaxis (MCP) protein family.</text>
</comment>
<dbReference type="RefSeq" id="WP_294897047.1">
    <property type="nucleotide sequence ID" value="NZ_DLUI01000090.1"/>
</dbReference>
<evidence type="ECO:0000259" key="7">
    <source>
        <dbReference type="PROSITE" id="PS50885"/>
    </source>
</evidence>
<feature type="domain" description="HAMP" evidence="7">
    <location>
        <begin position="218"/>
        <end position="271"/>
    </location>
</feature>
<keyword evidence="5" id="KW-0812">Transmembrane</keyword>
<evidence type="ECO:0000259" key="6">
    <source>
        <dbReference type="PROSITE" id="PS50111"/>
    </source>
</evidence>
<dbReference type="AlphaFoldDB" id="A0A2D3WH07"/>
<evidence type="ECO:0000256" key="2">
    <source>
        <dbReference type="ARBA" id="ARBA00029447"/>
    </source>
</evidence>
<feature type="transmembrane region" description="Helical" evidence="5">
    <location>
        <begin position="15"/>
        <end position="37"/>
    </location>
</feature>
<dbReference type="PROSITE" id="PS50111">
    <property type="entry name" value="CHEMOTAXIS_TRANSDUC_2"/>
    <property type="match status" value="1"/>
</dbReference>
<dbReference type="PANTHER" id="PTHR32089:SF112">
    <property type="entry name" value="LYSOZYME-LIKE PROTEIN-RELATED"/>
    <property type="match status" value="1"/>
</dbReference>
<evidence type="ECO:0000313" key="9">
    <source>
        <dbReference type="Proteomes" id="UP000228859"/>
    </source>
</evidence>
<gene>
    <name evidence="8" type="ORF">CFH83_06325</name>
</gene>
<comment type="caution">
    <text evidence="8">The sequence shown here is derived from an EMBL/GenBank/DDBJ whole genome shotgun (WGS) entry which is preliminary data.</text>
</comment>
<evidence type="ECO:0000256" key="5">
    <source>
        <dbReference type="SAM" id="Phobius"/>
    </source>
</evidence>
<dbReference type="InterPro" id="IPR004089">
    <property type="entry name" value="MCPsignal_dom"/>
</dbReference>
<name>A0A2D3WH07_9BACT</name>
<accession>A0A2D3WH07</accession>
<dbReference type="Gene3D" id="1.10.287.950">
    <property type="entry name" value="Methyl-accepting chemotaxis protein"/>
    <property type="match status" value="1"/>
</dbReference>
<dbReference type="InterPro" id="IPR003660">
    <property type="entry name" value="HAMP_dom"/>
</dbReference>
<dbReference type="PROSITE" id="PS50885">
    <property type="entry name" value="HAMP"/>
    <property type="match status" value="1"/>
</dbReference>
<keyword evidence="5" id="KW-0472">Membrane</keyword>
<keyword evidence="5" id="KW-1133">Transmembrane helix</keyword>
<proteinExistence type="inferred from homology"/>
<dbReference type="InterPro" id="IPR025991">
    <property type="entry name" value="Chemoreceptor_zinc-bind_dom"/>
</dbReference>
<sequence>MNRGFLDKITIRKRMSYLIGSVTTAVVLASFFVFFALTKIESDYNDLQHNATAGALYTLEIEKDLNYVSRTSRDIMLGNSYDKNMVKLHDRVEKIKNNFEQLEKIEDPQSQELIADAKKSTYTFLDNLMDMMKTLGGMDKDAISLNTIPIYAQYKKELTPYAEASRVTFEKVIEIKQENFKTTISQMHNEILFYKMSVLIAGLGVALLIFTFSNLIQRSIISALTSFTEMIEKVSNGNFAGIEIDTTPDTELGIMGQSLQKLVTQIETFIHKIYISIGNATRGNFSQPLTNEGMHGDFIQAIELVKNSIAIMKEQETKKQQDALNSELSKLSVEVTETLSVIQHNLEDNVSNLKEVTEATKHAETLANNSRSTIEVIIEDLESLSETVNNNSHAIANIASRTQEINSVISLITDIAEQTNLLALNAAIEAARAGEHGRGFAVVADEVRKLADRTHKATGEITVSINSLKQDMDEIEKSAEEMNSVVEKSSQKINAFEGTLIQLSESSSNIVSSSYMMENSVFIVLAKIDHIIYKSRAYNSMMRCESRLEVLDTHQCSIGQWYHSEGKHRFGKTASFPLMMAPHTVVHDRVNKNLKYIKDADKKECITHATEIITNFQEMEKASSELFILMDNLIKEV</sequence>
<organism evidence="8 9">
    <name type="scientific">Sulfuricurvum kujiense</name>
    <dbReference type="NCBI Taxonomy" id="148813"/>
    <lineage>
        <taxon>Bacteria</taxon>
        <taxon>Pseudomonadati</taxon>
        <taxon>Campylobacterota</taxon>
        <taxon>Epsilonproteobacteria</taxon>
        <taxon>Campylobacterales</taxon>
        <taxon>Sulfurimonadaceae</taxon>
        <taxon>Sulfuricurvum</taxon>
    </lineage>
</organism>
<dbReference type="SMART" id="SM00283">
    <property type="entry name" value="MA"/>
    <property type="match status" value="1"/>
</dbReference>
<keyword evidence="1 3" id="KW-0807">Transducer</keyword>
<protein>
    <submittedName>
        <fullName evidence="8">Chemotaxis protein</fullName>
    </submittedName>
</protein>
<evidence type="ECO:0000256" key="3">
    <source>
        <dbReference type="PROSITE-ProRule" id="PRU00284"/>
    </source>
</evidence>
<feature type="domain" description="Methyl-accepting transducer" evidence="6">
    <location>
        <begin position="334"/>
        <end position="521"/>
    </location>
</feature>
<keyword evidence="4" id="KW-0175">Coiled coil</keyword>
<feature type="coiled-coil region" evidence="4">
    <location>
        <begin position="465"/>
        <end position="492"/>
    </location>
</feature>
<evidence type="ECO:0000256" key="1">
    <source>
        <dbReference type="ARBA" id="ARBA00023224"/>
    </source>
</evidence>